<feature type="domain" description="ABC transporter" evidence="5">
    <location>
        <begin position="2"/>
        <end position="204"/>
    </location>
</feature>
<organism evidence="6 7">
    <name type="scientific">Alloyangia pacifica</name>
    <dbReference type="NCBI Taxonomy" id="311180"/>
    <lineage>
        <taxon>Bacteria</taxon>
        <taxon>Pseudomonadati</taxon>
        <taxon>Pseudomonadota</taxon>
        <taxon>Alphaproteobacteria</taxon>
        <taxon>Rhodobacterales</taxon>
        <taxon>Roseobacteraceae</taxon>
        <taxon>Alloyangia</taxon>
    </lineage>
</organism>
<dbReference type="GO" id="GO:0016887">
    <property type="term" value="F:ATP hydrolysis activity"/>
    <property type="evidence" value="ECO:0007669"/>
    <property type="project" value="InterPro"/>
</dbReference>
<dbReference type="SMART" id="SM00382">
    <property type="entry name" value="AAA"/>
    <property type="match status" value="1"/>
</dbReference>
<evidence type="ECO:0000313" key="7">
    <source>
        <dbReference type="Proteomes" id="UP000244915"/>
    </source>
</evidence>
<dbReference type="InterPro" id="IPR003593">
    <property type="entry name" value="AAA+_ATPase"/>
</dbReference>
<dbReference type="InterPro" id="IPR027417">
    <property type="entry name" value="P-loop_NTPase"/>
</dbReference>
<dbReference type="AlphaFoldDB" id="A0A2U8HFV8"/>
<reference evidence="6 7" key="1">
    <citation type="submission" date="2017-06" db="EMBL/GenBank/DDBJ databases">
        <title>Yangia sp. YSBP01 complete genome sequence.</title>
        <authorList>
            <person name="Woo J.-H."/>
            <person name="Kim H.-S."/>
        </authorList>
    </citation>
    <scope>NUCLEOTIDE SEQUENCE [LARGE SCALE GENOMIC DNA]</scope>
    <source>
        <strain evidence="6 7">YSBP01</strain>
    </source>
</reference>
<dbReference type="Proteomes" id="UP000244915">
    <property type="component" value="Chromosome 2"/>
</dbReference>
<name>A0A2U8HFV8_9RHOB</name>
<dbReference type="OrthoDB" id="9784450at2"/>
<sequence>MLTARDLCHAFGNRQILTGVDLKLSPGEVMGVGGASGSGKTTLCRILAGRLVPGHGEVLLDGARLETARPGLPAPVHYAPQSPELAVDPRWPVRRVLENGMIPDPEVLAALGIRDAWLNRRPTQLSGGELARVSLARLFHPRLRVLICDEITSQLDAIEQDLLLRALLDLTRQRRISVLLVSHSNGLRSRFCGTSLVLDSHGHR</sequence>
<keyword evidence="3" id="KW-0547">Nucleotide-binding</keyword>
<keyword evidence="2" id="KW-0813">Transport</keyword>
<accession>A0A2U8HFV8</accession>
<dbReference type="InterPro" id="IPR017871">
    <property type="entry name" value="ABC_transporter-like_CS"/>
</dbReference>
<dbReference type="PROSITE" id="PS50893">
    <property type="entry name" value="ABC_TRANSPORTER_2"/>
    <property type="match status" value="1"/>
</dbReference>
<dbReference type="GO" id="GO:0005524">
    <property type="term" value="F:ATP binding"/>
    <property type="evidence" value="ECO:0007669"/>
    <property type="project" value="UniProtKB-KW"/>
</dbReference>
<dbReference type="PANTHER" id="PTHR43776">
    <property type="entry name" value="TRANSPORT ATP-BINDING PROTEIN"/>
    <property type="match status" value="1"/>
</dbReference>
<evidence type="ECO:0000259" key="5">
    <source>
        <dbReference type="PROSITE" id="PS50893"/>
    </source>
</evidence>
<dbReference type="KEGG" id="ypac:CEW88_13400"/>
<dbReference type="RefSeq" id="WP_108967962.1">
    <property type="nucleotide sequence ID" value="NZ_CP022190.1"/>
</dbReference>
<proteinExistence type="inferred from homology"/>
<dbReference type="PANTHER" id="PTHR43776:SF7">
    <property type="entry name" value="D,D-DIPEPTIDE TRANSPORT ATP-BINDING PROTEIN DDPF-RELATED"/>
    <property type="match status" value="1"/>
</dbReference>
<dbReference type="Gene3D" id="3.40.50.300">
    <property type="entry name" value="P-loop containing nucleotide triphosphate hydrolases"/>
    <property type="match status" value="1"/>
</dbReference>
<dbReference type="EMBL" id="CP022190">
    <property type="protein sequence ID" value="AWI84787.1"/>
    <property type="molecule type" value="Genomic_DNA"/>
</dbReference>
<dbReference type="InterPro" id="IPR003439">
    <property type="entry name" value="ABC_transporter-like_ATP-bd"/>
</dbReference>
<evidence type="ECO:0000256" key="2">
    <source>
        <dbReference type="ARBA" id="ARBA00022448"/>
    </source>
</evidence>
<evidence type="ECO:0000256" key="1">
    <source>
        <dbReference type="ARBA" id="ARBA00005417"/>
    </source>
</evidence>
<keyword evidence="4 6" id="KW-0067">ATP-binding</keyword>
<dbReference type="InterPro" id="IPR050319">
    <property type="entry name" value="ABC_transp_ATP-bind"/>
</dbReference>
<dbReference type="Pfam" id="PF00005">
    <property type="entry name" value="ABC_tran"/>
    <property type="match status" value="1"/>
</dbReference>
<gene>
    <name evidence="6" type="ORF">CEW88_13400</name>
</gene>
<protein>
    <submittedName>
        <fullName evidence="6">ABC transporter ATP-binding protein</fullName>
    </submittedName>
</protein>
<dbReference type="GO" id="GO:0055085">
    <property type="term" value="P:transmembrane transport"/>
    <property type="evidence" value="ECO:0007669"/>
    <property type="project" value="UniProtKB-ARBA"/>
</dbReference>
<evidence type="ECO:0000256" key="4">
    <source>
        <dbReference type="ARBA" id="ARBA00022840"/>
    </source>
</evidence>
<dbReference type="SUPFAM" id="SSF52540">
    <property type="entry name" value="P-loop containing nucleoside triphosphate hydrolases"/>
    <property type="match status" value="1"/>
</dbReference>
<evidence type="ECO:0000256" key="3">
    <source>
        <dbReference type="ARBA" id="ARBA00022741"/>
    </source>
</evidence>
<comment type="similarity">
    <text evidence="1">Belongs to the ABC transporter superfamily.</text>
</comment>
<dbReference type="PROSITE" id="PS00211">
    <property type="entry name" value="ABC_TRANSPORTER_1"/>
    <property type="match status" value="1"/>
</dbReference>
<evidence type="ECO:0000313" key="6">
    <source>
        <dbReference type="EMBL" id="AWI84787.1"/>
    </source>
</evidence>